<protein>
    <submittedName>
        <fullName evidence="5">Spermatogenesis</fullName>
    </submittedName>
</protein>
<keyword evidence="1" id="KW-0677">Repeat</keyword>
<dbReference type="SUPFAM" id="SSF48403">
    <property type="entry name" value="Ankyrin repeat"/>
    <property type="match status" value="1"/>
</dbReference>
<dbReference type="OrthoDB" id="341259at2759"/>
<sequence>MSSVLSVESSLKIILDYHGFVKGALLCDCGHFAMMNKSEDRIKKGINECPGLTLTCAAKGHKMCVELLLNNNASLNGKDKDGRTPLLMAIQGAYEEVVKLLLERGAKVNITDNSKKTALMYASLLGLSITVEMLLKRGANPQLTDSNDHTAEDYARLCHYQDIIDLMHSAPSIATWDEGETSEDTEHDEEDSSTPNGEVISEFSSLDETETDTFVSPHHRTMSNNSEESFSSKASTTMSSPKATNQNLSEDIKELEEENEMLNQELNKLRVQHQKTLERLRGLEAQQESKAPVITNHVNDVN</sequence>
<feature type="compositionally biased region" description="Acidic residues" evidence="4">
    <location>
        <begin position="178"/>
        <end position="192"/>
    </location>
</feature>
<evidence type="ECO:0000256" key="3">
    <source>
        <dbReference type="PROSITE-ProRule" id="PRU00023"/>
    </source>
</evidence>
<dbReference type="Pfam" id="PF12796">
    <property type="entry name" value="Ank_2"/>
    <property type="match status" value="1"/>
</dbReference>
<evidence type="ECO:0000256" key="4">
    <source>
        <dbReference type="SAM" id="MobiDB-lite"/>
    </source>
</evidence>
<accession>A0A9W9ZIM9</accession>
<dbReference type="SMART" id="SM00248">
    <property type="entry name" value="ANK"/>
    <property type="match status" value="3"/>
</dbReference>
<feature type="repeat" description="ANK" evidence="3">
    <location>
        <begin position="81"/>
        <end position="113"/>
    </location>
</feature>
<proteinExistence type="predicted"/>
<feature type="compositionally biased region" description="Low complexity" evidence="4">
    <location>
        <begin position="229"/>
        <end position="247"/>
    </location>
</feature>
<dbReference type="PANTHER" id="PTHR24171">
    <property type="entry name" value="ANKYRIN REPEAT DOMAIN-CONTAINING PROTEIN 39-RELATED"/>
    <property type="match status" value="1"/>
</dbReference>
<evidence type="ECO:0000256" key="2">
    <source>
        <dbReference type="ARBA" id="ARBA00023043"/>
    </source>
</evidence>
<dbReference type="PROSITE" id="PS50088">
    <property type="entry name" value="ANK_REPEAT"/>
    <property type="match status" value="2"/>
</dbReference>
<dbReference type="InterPro" id="IPR036770">
    <property type="entry name" value="Ankyrin_rpt-contain_sf"/>
</dbReference>
<dbReference type="EMBL" id="MU825933">
    <property type="protein sequence ID" value="KAJ7382206.1"/>
    <property type="molecule type" value="Genomic_DNA"/>
</dbReference>
<gene>
    <name evidence="5" type="primary">RAI14_1</name>
    <name evidence="5" type="ORF">OS493_036405</name>
</gene>
<keyword evidence="6" id="KW-1185">Reference proteome</keyword>
<feature type="repeat" description="ANK" evidence="3">
    <location>
        <begin position="114"/>
        <end position="146"/>
    </location>
</feature>
<reference evidence="5" key="1">
    <citation type="submission" date="2023-01" db="EMBL/GenBank/DDBJ databases">
        <title>Genome assembly of the deep-sea coral Lophelia pertusa.</title>
        <authorList>
            <person name="Herrera S."/>
            <person name="Cordes E."/>
        </authorList>
    </citation>
    <scope>NUCLEOTIDE SEQUENCE</scope>
    <source>
        <strain evidence="5">USNM1676648</strain>
        <tissue evidence="5">Polyp</tissue>
    </source>
</reference>
<dbReference type="PROSITE" id="PS50297">
    <property type="entry name" value="ANK_REP_REGION"/>
    <property type="match status" value="1"/>
</dbReference>
<evidence type="ECO:0000256" key="1">
    <source>
        <dbReference type="ARBA" id="ARBA00022737"/>
    </source>
</evidence>
<dbReference type="Gene3D" id="1.25.40.20">
    <property type="entry name" value="Ankyrin repeat-containing domain"/>
    <property type="match status" value="2"/>
</dbReference>
<keyword evidence="2 3" id="KW-0040">ANK repeat</keyword>
<evidence type="ECO:0000313" key="6">
    <source>
        <dbReference type="Proteomes" id="UP001163046"/>
    </source>
</evidence>
<feature type="non-terminal residue" evidence="5">
    <location>
        <position position="1"/>
    </location>
</feature>
<dbReference type="PANTHER" id="PTHR24171:SF9">
    <property type="entry name" value="ANKYRIN REPEAT DOMAIN-CONTAINING PROTEIN 39"/>
    <property type="match status" value="1"/>
</dbReference>
<evidence type="ECO:0000313" key="5">
    <source>
        <dbReference type="EMBL" id="KAJ7382206.1"/>
    </source>
</evidence>
<dbReference type="InterPro" id="IPR002110">
    <property type="entry name" value="Ankyrin_rpt"/>
</dbReference>
<comment type="caution">
    <text evidence="5">The sequence shown here is derived from an EMBL/GenBank/DDBJ whole genome shotgun (WGS) entry which is preliminary data.</text>
</comment>
<organism evidence="5 6">
    <name type="scientific">Desmophyllum pertusum</name>
    <dbReference type="NCBI Taxonomy" id="174260"/>
    <lineage>
        <taxon>Eukaryota</taxon>
        <taxon>Metazoa</taxon>
        <taxon>Cnidaria</taxon>
        <taxon>Anthozoa</taxon>
        <taxon>Hexacorallia</taxon>
        <taxon>Scleractinia</taxon>
        <taxon>Caryophylliina</taxon>
        <taxon>Caryophylliidae</taxon>
        <taxon>Desmophyllum</taxon>
    </lineage>
</organism>
<dbReference type="Proteomes" id="UP001163046">
    <property type="component" value="Unassembled WGS sequence"/>
</dbReference>
<dbReference type="AlphaFoldDB" id="A0A9W9ZIM9"/>
<name>A0A9W9ZIM9_9CNID</name>
<feature type="region of interest" description="Disordered" evidence="4">
    <location>
        <begin position="178"/>
        <end position="247"/>
    </location>
</feature>